<dbReference type="EMBL" id="HBUE01270513">
    <property type="protein sequence ID" value="CAG6563673.1"/>
    <property type="molecule type" value="Transcribed_RNA"/>
</dbReference>
<feature type="region of interest" description="Disordered" evidence="1">
    <location>
        <begin position="78"/>
        <end position="153"/>
    </location>
</feature>
<dbReference type="EMBL" id="HBUE01165227">
    <property type="protein sequence ID" value="CAG6512220.1"/>
    <property type="molecule type" value="Transcribed_RNA"/>
</dbReference>
<protein>
    <submittedName>
        <fullName evidence="2">(northern house mosquito) hypothetical protein</fullName>
    </submittedName>
</protein>
<proteinExistence type="predicted"/>
<accession>A0A8D8J3R9</accession>
<dbReference type="EMBL" id="HBUE01165230">
    <property type="protein sequence ID" value="CAG6512224.1"/>
    <property type="molecule type" value="Transcribed_RNA"/>
</dbReference>
<evidence type="ECO:0000256" key="1">
    <source>
        <dbReference type="SAM" id="MobiDB-lite"/>
    </source>
</evidence>
<feature type="compositionally biased region" description="Low complexity" evidence="1">
    <location>
        <begin position="110"/>
        <end position="127"/>
    </location>
</feature>
<organism evidence="2">
    <name type="scientific">Culex pipiens</name>
    <name type="common">House mosquito</name>
    <dbReference type="NCBI Taxonomy" id="7175"/>
    <lineage>
        <taxon>Eukaryota</taxon>
        <taxon>Metazoa</taxon>
        <taxon>Ecdysozoa</taxon>
        <taxon>Arthropoda</taxon>
        <taxon>Hexapoda</taxon>
        <taxon>Insecta</taxon>
        <taxon>Pterygota</taxon>
        <taxon>Neoptera</taxon>
        <taxon>Endopterygota</taxon>
        <taxon>Diptera</taxon>
        <taxon>Nematocera</taxon>
        <taxon>Culicoidea</taxon>
        <taxon>Culicidae</taxon>
        <taxon>Culicinae</taxon>
        <taxon>Culicini</taxon>
        <taxon>Culex</taxon>
        <taxon>Culex</taxon>
    </lineage>
</organism>
<name>A0A8D8J3R9_CULPI</name>
<dbReference type="EMBL" id="HBUE01165226">
    <property type="protein sequence ID" value="CAG6512218.1"/>
    <property type="molecule type" value="Transcribed_RNA"/>
</dbReference>
<feature type="compositionally biased region" description="Low complexity" evidence="1">
    <location>
        <begin position="86"/>
        <end position="102"/>
    </location>
</feature>
<reference evidence="2" key="1">
    <citation type="submission" date="2021-05" db="EMBL/GenBank/DDBJ databases">
        <authorList>
            <person name="Alioto T."/>
            <person name="Alioto T."/>
            <person name="Gomez Garrido J."/>
        </authorList>
    </citation>
    <scope>NUCLEOTIDE SEQUENCE</scope>
</reference>
<dbReference type="EMBL" id="HBUE01113492">
    <property type="protein sequence ID" value="CAG6489820.1"/>
    <property type="molecule type" value="Transcribed_RNA"/>
</dbReference>
<sequence length="153" mass="17527">MASSVSIWLRTTIWGWSRTTTSSRRLSRVCASTASGRAVRGDFTAPWMCIWIWRSGWLSLWKWKRRWFTRMRSPPLPAPFRRTRSEGTSSLSTSTSTLPSRRAWMRPAAGSCSSSTTTWPTWSGCWRTRPRRTAATRSGPPKRAASWLRKPST</sequence>
<dbReference type="AlphaFoldDB" id="A0A8D8J3R9"/>
<dbReference type="EMBL" id="HBUE01270516">
    <property type="protein sequence ID" value="CAG6563677.1"/>
    <property type="molecule type" value="Transcribed_RNA"/>
</dbReference>
<evidence type="ECO:0000313" key="2">
    <source>
        <dbReference type="EMBL" id="CAG6563673.1"/>
    </source>
</evidence>
<dbReference type="EMBL" id="HBUE01270512">
    <property type="protein sequence ID" value="CAG6563671.1"/>
    <property type="molecule type" value="Transcribed_RNA"/>
</dbReference>